<evidence type="ECO:0000256" key="1">
    <source>
        <dbReference type="SAM" id="SignalP"/>
    </source>
</evidence>
<dbReference type="GO" id="GO:0006629">
    <property type="term" value="P:lipid metabolic process"/>
    <property type="evidence" value="ECO:0007669"/>
    <property type="project" value="InterPro"/>
</dbReference>
<dbReference type="SUPFAM" id="SSF51695">
    <property type="entry name" value="PLC-like phosphodiesterases"/>
    <property type="match status" value="1"/>
</dbReference>
<evidence type="ECO:0008006" key="4">
    <source>
        <dbReference type="Google" id="ProtNLM"/>
    </source>
</evidence>
<protein>
    <recommendedName>
        <fullName evidence="4">LysM domain-containing protein</fullName>
    </recommendedName>
</protein>
<dbReference type="OrthoDB" id="1046782at2759"/>
<dbReference type="EMBL" id="CP031388">
    <property type="protein sequence ID" value="QPH05115.1"/>
    <property type="molecule type" value="Genomic_DNA"/>
</dbReference>
<dbReference type="PANTHER" id="PTHR13593:SF143">
    <property type="entry name" value="PHOSPHATIDYLINOSITOL-SPECIFIC PHOSPHOLIPASE C X DOMAIN-CONTAINING PROTEIN"/>
    <property type="match status" value="1"/>
</dbReference>
<organism evidence="2 3">
    <name type="scientific">Epichloe festucae (strain Fl1)</name>
    <dbReference type="NCBI Taxonomy" id="877507"/>
    <lineage>
        <taxon>Eukaryota</taxon>
        <taxon>Fungi</taxon>
        <taxon>Dikarya</taxon>
        <taxon>Ascomycota</taxon>
        <taxon>Pezizomycotina</taxon>
        <taxon>Sordariomycetes</taxon>
        <taxon>Hypocreomycetidae</taxon>
        <taxon>Hypocreales</taxon>
        <taxon>Clavicipitaceae</taxon>
        <taxon>Epichloe</taxon>
    </lineage>
</organism>
<dbReference type="Gene3D" id="3.20.20.190">
    <property type="entry name" value="Phosphatidylinositol (PI) phosphodiesterase"/>
    <property type="match status" value="1"/>
</dbReference>
<evidence type="ECO:0000313" key="2">
    <source>
        <dbReference type="EMBL" id="QPH05115.1"/>
    </source>
</evidence>
<proteinExistence type="predicted"/>
<dbReference type="InterPro" id="IPR017946">
    <property type="entry name" value="PLC-like_Pdiesterase_TIM-brl"/>
</dbReference>
<reference evidence="2 3" key="1">
    <citation type="journal article" date="2018" name="PLoS Genet.">
        <title>Repeat elements organise 3D genome structure and mediate transcription in the filamentous fungus Epichloe festucae.</title>
        <authorList>
            <person name="Winter D.J."/>
            <person name="Ganley A.R.D."/>
            <person name="Young C.A."/>
            <person name="Liachko I."/>
            <person name="Schardl C.L."/>
            <person name="Dupont P.Y."/>
            <person name="Berry D."/>
            <person name="Ram A."/>
            <person name="Scott B."/>
            <person name="Cox M.P."/>
        </authorList>
    </citation>
    <scope>NUCLEOTIDE SEQUENCE [LARGE SCALE GENOMIC DNA]</scope>
    <source>
        <strain evidence="2 3">Fl1</strain>
    </source>
</reference>
<feature type="signal peptide" evidence="1">
    <location>
        <begin position="1"/>
        <end position="25"/>
    </location>
</feature>
<dbReference type="PANTHER" id="PTHR13593">
    <property type="match status" value="1"/>
</dbReference>
<feature type="chain" id="PRO_5034479466" description="LysM domain-containing protein" evidence="1">
    <location>
        <begin position="26"/>
        <end position="518"/>
    </location>
</feature>
<keyword evidence="1" id="KW-0732">Signal</keyword>
<accession>A0A7S9KUS5</accession>
<gene>
    <name evidence="2" type="ORF">C2857_002665</name>
</gene>
<dbReference type="GO" id="GO:0008081">
    <property type="term" value="F:phosphoric diester hydrolase activity"/>
    <property type="evidence" value="ECO:0007669"/>
    <property type="project" value="InterPro"/>
</dbReference>
<keyword evidence="3" id="KW-1185">Reference proteome</keyword>
<sequence length="518" mass="58797">MRLFGTSHRSVALTILLVLPTMVRGLPASRVDPVHVENPMLIPREEKGPEDDYDTHVSLINATPYGWHKTYNNSYQLMDWESTWPMYITPGQSVTVRANNFGYGLRNRHDSAGEVTYALEGTQHDASFQVQYRSGRPHHVWIQFREQLETLNNAQGTEHNLGFSRLPGGVGFVLAGKEGDFISNDGPIQWMQAQLPEIQDLPLREITLPRSHHAGLWKCGEAIGLAQPRNTQTHTVSLFNQLGNGGVRVLDVRPLLRNRKFRESHGSFLGQTYNGMTGTTLREMIDMFNDFTSQYPGELYIWDIHEGDSRNGDKGFRPLDDDDLKELYSELGRIKHRGSFSEGDKDLTRRPLKHFITPKLMQSKKSAVLVRIPSSWALRKHFPGSKEGFVTGLNFPLKSHWSKTNDVQKMVDDQLSRLREARGSRASEMYNMDWLLTQVGLQVAFPLDSIMELSRAAWRTLYGEFWQALTDQTYPNMVTMDDIHGNSHKALAMVMNKCLAARRCGDLGGKVKGLNETI</sequence>
<dbReference type="Proteomes" id="UP000594364">
    <property type="component" value="Chromosome 4"/>
</dbReference>
<dbReference type="AlphaFoldDB" id="A0A7S9KUS5"/>
<name>A0A7S9KUS5_EPIFF</name>
<dbReference type="InterPro" id="IPR051057">
    <property type="entry name" value="PI-PLC_domain"/>
</dbReference>
<evidence type="ECO:0000313" key="3">
    <source>
        <dbReference type="Proteomes" id="UP000594364"/>
    </source>
</evidence>